<keyword evidence="7 12" id="KW-0436">Ligase</keyword>
<keyword evidence="5 7" id="KW-0131">Cell cycle</keyword>
<dbReference type="HAMAP" id="MF_00208">
    <property type="entry name" value="MurE"/>
    <property type="match status" value="1"/>
</dbReference>
<protein>
    <recommendedName>
        <fullName evidence="7">UDP-N-acetylmuramoyl-L-alanyl-D-glutamate--2,6-diaminopimelate ligase</fullName>
        <ecNumber evidence="7">6.3.2.13</ecNumber>
    </recommendedName>
    <alternativeName>
        <fullName evidence="7">Meso-A2pm-adding enzyme</fullName>
    </alternativeName>
    <alternativeName>
        <fullName evidence="7">Meso-diaminopimelate-adding enzyme</fullName>
    </alternativeName>
    <alternativeName>
        <fullName evidence="7">UDP-MurNAc-L-Ala-D-Glu:meso-diaminopimelate ligase</fullName>
    </alternativeName>
    <alternativeName>
        <fullName evidence="7">UDP-MurNAc-tripeptide synthetase</fullName>
    </alternativeName>
    <alternativeName>
        <fullName evidence="7">UDP-N-acetylmuramyl-tripeptide synthetase</fullName>
    </alternativeName>
</protein>
<dbReference type="InterPro" id="IPR000713">
    <property type="entry name" value="Mur_ligase_N"/>
</dbReference>
<dbReference type="GO" id="GO:0000287">
    <property type="term" value="F:magnesium ion binding"/>
    <property type="evidence" value="ECO:0007669"/>
    <property type="project" value="UniProtKB-UniRule"/>
</dbReference>
<dbReference type="EMBL" id="QRVA01000016">
    <property type="protein sequence ID" value="RGS15664.1"/>
    <property type="molecule type" value="Genomic_DNA"/>
</dbReference>
<dbReference type="InterPro" id="IPR036565">
    <property type="entry name" value="Mur-like_cat_sf"/>
</dbReference>
<dbReference type="GO" id="GO:0051301">
    <property type="term" value="P:cell division"/>
    <property type="evidence" value="ECO:0007669"/>
    <property type="project" value="UniProtKB-KW"/>
</dbReference>
<dbReference type="PANTHER" id="PTHR23135">
    <property type="entry name" value="MUR LIGASE FAMILY MEMBER"/>
    <property type="match status" value="1"/>
</dbReference>
<evidence type="ECO:0000256" key="8">
    <source>
        <dbReference type="RuleBase" id="RU004135"/>
    </source>
</evidence>
<feature type="binding site" evidence="7">
    <location>
        <position position="379"/>
    </location>
    <ligand>
        <name>meso-2,6-diaminopimelate</name>
        <dbReference type="ChEBI" id="CHEBI:57791"/>
    </ligand>
</feature>
<evidence type="ECO:0000256" key="6">
    <source>
        <dbReference type="ARBA" id="ARBA00023316"/>
    </source>
</evidence>
<dbReference type="SUPFAM" id="SSF53623">
    <property type="entry name" value="MurD-like peptide ligases, catalytic domain"/>
    <property type="match status" value="1"/>
</dbReference>
<reference evidence="12 13" key="1">
    <citation type="submission" date="2018-08" db="EMBL/GenBank/DDBJ databases">
        <title>A genome reference for cultivated species of the human gut microbiota.</title>
        <authorList>
            <person name="Zou Y."/>
            <person name="Xue W."/>
            <person name="Luo G."/>
        </authorList>
    </citation>
    <scope>NUCLEOTIDE SEQUENCE [LARGE SCALE GENOMIC DNA]</scope>
    <source>
        <strain evidence="12 13">AF24-12</strain>
    </source>
</reference>
<feature type="binding site" evidence="7">
    <location>
        <begin position="111"/>
        <end position="117"/>
    </location>
    <ligand>
        <name>ATP</name>
        <dbReference type="ChEBI" id="CHEBI:30616"/>
    </ligand>
</feature>
<keyword evidence="4 7" id="KW-0573">Peptidoglycan synthesis</keyword>
<dbReference type="NCBIfam" id="NF001126">
    <property type="entry name" value="PRK00139.1-4"/>
    <property type="match status" value="1"/>
</dbReference>
<feature type="binding site" evidence="7">
    <location>
        <begin position="403"/>
        <end position="406"/>
    </location>
    <ligand>
        <name>meso-2,6-diaminopimelate</name>
        <dbReference type="ChEBI" id="CHEBI:57791"/>
    </ligand>
</feature>
<dbReference type="InterPro" id="IPR005761">
    <property type="entry name" value="UDP-N-AcMur-Glu-dNH2Pim_ligase"/>
</dbReference>
<comment type="PTM">
    <text evidence="7">Carboxylation is probably crucial for Mg(2+) binding and, consequently, for the gamma-phosphate positioning of ATP.</text>
</comment>
<evidence type="ECO:0000313" key="12">
    <source>
        <dbReference type="EMBL" id="RGS15664.1"/>
    </source>
</evidence>
<dbReference type="SUPFAM" id="SSF53244">
    <property type="entry name" value="MurD-like peptide ligases, peptide-binding domain"/>
    <property type="match status" value="1"/>
</dbReference>
<dbReference type="PANTHER" id="PTHR23135:SF4">
    <property type="entry name" value="UDP-N-ACETYLMURAMOYL-L-ALANYL-D-GLUTAMATE--2,6-DIAMINOPIMELATE LIGASE MURE HOMOLOG, CHLOROPLASTIC"/>
    <property type="match status" value="1"/>
</dbReference>
<keyword evidence="2 7" id="KW-0132">Cell division</keyword>
<dbReference type="NCBIfam" id="NF001124">
    <property type="entry name" value="PRK00139.1-2"/>
    <property type="match status" value="1"/>
</dbReference>
<accession>A0A3E5DZZ0</accession>
<evidence type="ECO:0000256" key="2">
    <source>
        <dbReference type="ARBA" id="ARBA00022618"/>
    </source>
</evidence>
<keyword evidence="6 7" id="KW-0961">Cell wall biogenesis/degradation</keyword>
<feature type="binding site" evidence="7">
    <location>
        <position position="188"/>
    </location>
    <ligand>
        <name>UDP-N-acetyl-alpha-D-muramoyl-L-alanyl-D-glutamate</name>
        <dbReference type="ChEBI" id="CHEBI:83900"/>
    </ligand>
</feature>
<dbReference type="InterPro" id="IPR036615">
    <property type="entry name" value="Mur_ligase_C_dom_sf"/>
</dbReference>
<feature type="binding site" evidence="7">
    <location>
        <begin position="153"/>
        <end position="154"/>
    </location>
    <ligand>
        <name>UDP-N-acetyl-alpha-D-muramoyl-L-alanyl-D-glutamate</name>
        <dbReference type="ChEBI" id="CHEBI:83900"/>
    </ligand>
</feature>
<dbReference type="Gene3D" id="3.40.1190.10">
    <property type="entry name" value="Mur-like, catalytic domain"/>
    <property type="match status" value="1"/>
</dbReference>
<comment type="function">
    <text evidence="7">Catalyzes the addition of meso-diaminopimelic acid to the nucleotide precursor UDP-N-acetylmuramoyl-L-alanyl-D-glutamate (UMAG) in the biosynthesis of bacterial cell-wall peptidoglycan.</text>
</comment>
<feature type="domain" description="Mur ligase C-terminal" evidence="10">
    <location>
        <begin position="327"/>
        <end position="458"/>
    </location>
</feature>
<comment type="cofactor">
    <cofactor evidence="7">
        <name>Mg(2+)</name>
        <dbReference type="ChEBI" id="CHEBI:18420"/>
    </cofactor>
</comment>
<feature type="domain" description="Mur ligase N-terminal catalytic" evidence="9">
    <location>
        <begin position="22"/>
        <end position="97"/>
    </location>
</feature>
<dbReference type="Proteomes" id="UP000283872">
    <property type="component" value="Unassembled WGS sequence"/>
</dbReference>
<dbReference type="InterPro" id="IPR035911">
    <property type="entry name" value="MurE/MurF_N"/>
</dbReference>
<evidence type="ECO:0000259" key="11">
    <source>
        <dbReference type="Pfam" id="PF08245"/>
    </source>
</evidence>
<evidence type="ECO:0000256" key="7">
    <source>
        <dbReference type="HAMAP-Rule" id="MF_00208"/>
    </source>
</evidence>
<dbReference type="Gene3D" id="3.40.1390.10">
    <property type="entry name" value="MurE/MurF, N-terminal domain"/>
    <property type="match status" value="1"/>
</dbReference>
<feature type="binding site" evidence="7">
    <location>
        <position position="456"/>
    </location>
    <ligand>
        <name>meso-2,6-diaminopimelate</name>
        <dbReference type="ChEBI" id="CHEBI:57791"/>
    </ligand>
</feature>
<evidence type="ECO:0000259" key="10">
    <source>
        <dbReference type="Pfam" id="PF02875"/>
    </source>
</evidence>
<comment type="catalytic activity">
    <reaction evidence="7">
        <text>UDP-N-acetyl-alpha-D-muramoyl-L-alanyl-D-glutamate + meso-2,6-diaminopimelate + ATP = UDP-N-acetyl-alpha-D-muramoyl-L-alanyl-gamma-D-glutamyl-meso-2,6-diaminopimelate + ADP + phosphate + H(+)</text>
        <dbReference type="Rhea" id="RHEA:23676"/>
        <dbReference type="ChEBI" id="CHEBI:15378"/>
        <dbReference type="ChEBI" id="CHEBI:30616"/>
        <dbReference type="ChEBI" id="CHEBI:43474"/>
        <dbReference type="ChEBI" id="CHEBI:57791"/>
        <dbReference type="ChEBI" id="CHEBI:83900"/>
        <dbReference type="ChEBI" id="CHEBI:83905"/>
        <dbReference type="ChEBI" id="CHEBI:456216"/>
        <dbReference type="EC" id="6.3.2.13"/>
    </reaction>
</comment>
<dbReference type="InterPro" id="IPR004101">
    <property type="entry name" value="Mur_ligase_C"/>
</dbReference>
<evidence type="ECO:0000256" key="3">
    <source>
        <dbReference type="ARBA" id="ARBA00022960"/>
    </source>
</evidence>
<dbReference type="GO" id="GO:0071555">
    <property type="term" value="P:cell wall organization"/>
    <property type="evidence" value="ECO:0007669"/>
    <property type="project" value="UniProtKB-KW"/>
</dbReference>
<comment type="pathway">
    <text evidence="7 8">Cell wall biogenesis; peptidoglycan biosynthesis.</text>
</comment>
<dbReference type="InterPro" id="IPR013221">
    <property type="entry name" value="Mur_ligase_cen"/>
</dbReference>
<feature type="short sequence motif" description="Meso-diaminopimelate recognition motif" evidence="7">
    <location>
        <begin position="403"/>
        <end position="406"/>
    </location>
</feature>
<organism evidence="12 13">
    <name type="scientific">Segatella copri</name>
    <dbReference type="NCBI Taxonomy" id="165179"/>
    <lineage>
        <taxon>Bacteria</taxon>
        <taxon>Pseudomonadati</taxon>
        <taxon>Bacteroidota</taxon>
        <taxon>Bacteroidia</taxon>
        <taxon>Bacteroidales</taxon>
        <taxon>Prevotellaceae</taxon>
        <taxon>Segatella</taxon>
    </lineage>
</organism>
<evidence type="ECO:0000259" key="9">
    <source>
        <dbReference type="Pfam" id="PF01225"/>
    </source>
</evidence>
<dbReference type="Pfam" id="PF02875">
    <property type="entry name" value="Mur_ligase_C"/>
    <property type="match status" value="1"/>
</dbReference>
<dbReference type="GO" id="GO:0009252">
    <property type="term" value="P:peptidoglycan biosynthetic process"/>
    <property type="evidence" value="ECO:0007669"/>
    <property type="project" value="UniProtKB-UniRule"/>
</dbReference>
<dbReference type="GO" id="GO:0008765">
    <property type="term" value="F:UDP-N-acetylmuramoylalanyl-D-glutamate-2,6-diaminopimelate ligase activity"/>
    <property type="evidence" value="ECO:0007669"/>
    <property type="project" value="UniProtKB-UniRule"/>
</dbReference>
<comment type="subcellular location">
    <subcellularLocation>
        <location evidence="7 8">Cytoplasm</location>
    </subcellularLocation>
</comment>
<dbReference type="Pfam" id="PF01225">
    <property type="entry name" value="Mur_ligase"/>
    <property type="match status" value="1"/>
</dbReference>
<dbReference type="SUPFAM" id="SSF63418">
    <property type="entry name" value="MurE/MurF N-terminal domain"/>
    <property type="match status" value="1"/>
</dbReference>
<gene>
    <name evidence="7" type="primary">murE</name>
    <name evidence="12" type="ORF">DWY11_07910</name>
</gene>
<dbReference type="GO" id="GO:0008360">
    <property type="term" value="P:regulation of cell shape"/>
    <property type="evidence" value="ECO:0007669"/>
    <property type="project" value="UniProtKB-KW"/>
</dbReference>
<dbReference type="GO" id="GO:0005737">
    <property type="term" value="C:cytoplasm"/>
    <property type="evidence" value="ECO:0007669"/>
    <property type="project" value="UniProtKB-SubCell"/>
</dbReference>
<feature type="binding site" evidence="7">
    <location>
        <position position="186"/>
    </location>
    <ligand>
        <name>UDP-N-acetyl-alpha-D-muramoyl-L-alanyl-D-glutamate</name>
        <dbReference type="ChEBI" id="CHEBI:83900"/>
    </ligand>
</feature>
<dbReference type="AlphaFoldDB" id="A0A3E5DZZ0"/>
<dbReference type="UniPathway" id="UPA00219"/>
<feature type="binding site" evidence="7">
    <location>
        <position position="180"/>
    </location>
    <ligand>
        <name>UDP-N-acetyl-alpha-D-muramoyl-L-alanyl-D-glutamate</name>
        <dbReference type="ChEBI" id="CHEBI:83900"/>
    </ligand>
</feature>
<comment type="similarity">
    <text evidence="1 7">Belongs to the MurCDEF family. MurE subfamily.</text>
</comment>
<sequence>MKLQELLKNIEPVQIIGDADVEVTGVNIDSRKIKEDHLFVAMKGTQVDGHKFIPKALELGAKSVLCEDMPEEKVEGVTYIQVASTEDAVGKVATLFYGDPSRKLKLVGVTGTNGKTTIATLLYNMFRKFGHKCGLLSTVCNYIEDEAIPADHTTPDPIELNMLLGKMVEAGCEYAFMECSSHAIAQKRIGGLQFAGGLFTNLTRDHLDYHKTFENYRNAKKAFFDGLPKTAFAITNADDKNGMIMVQNTKATVKNYSTRSMADFRARILECHFGGMYLEIDGREVGVQFIGKFNVSNLLAVYGAAIMLGKKPEDVLVVMSTLHSVSGRLEPIQSPEGYTAIVDYAHTPDALENVLNAIHEVLEGKGGEVITVCGAGGNRDKGKRPLMAQEAVKQSDKVIITSDNPRFEEPQDIINDMLAGLNAQQMKKVISIVDRKEAIRTACMLAKKGDVILVAGKGHEDYQEIKGVKHHFDDKEVIRDIFGISQK</sequence>
<dbReference type="NCBIfam" id="TIGR01085">
    <property type="entry name" value="murE"/>
    <property type="match status" value="1"/>
</dbReference>
<evidence type="ECO:0000313" key="13">
    <source>
        <dbReference type="Proteomes" id="UP000283872"/>
    </source>
</evidence>
<dbReference type="Gene3D" id="3.90.190.20">
    <property type="entry name" value="Mur ligase, C-terminal domain"/>
    <property type="match status" value="1"/>
</dbReference>
<keyword evidence="7" id="KW-0963">Cytoplasm</keyword>
<proteinExistence type="inferred from homology"/>
<keyword evidence="7" id="KW-0460">Magnesium</keyword>
<feature type="domain" description="Mur ligase central" evidence="11">
    <location>
        <begin position="109"/>
        <end position="305"/>
    </location>
</feature>
<feature type="binding site" evidence="7">
    <location>
        <position position="460"/>
    </location>
    <ligand>
        <name>meso-2,6-diaminopimelate</name>
        <dbReference type="ChEBI" id="CHEBI:57791"/>
    </ligand>
</feature>
<dbReference type="RefSeq" id="WP_117587295.1">
    <property type="nucleotide sequence ID" value="NZ_QRVA01000016.1"/>
</dbReference>
<feature type="modified residue" description="N6-carboxylysine" evidence="7">
    <location>
        <position position="220"/>
    </location>
</feature>
<evidence type="ECO:0000256" key="1">
    <source>
        <dbReference type="ARBA" id="ARBA00005898"/>
    </source>
</evidence>
<evidence type="ECO:0000256" key="5">
    <source>
        <dbReference type="ARBA" id="ARBA00023306"/>
    </source>
</evidence>
<comment type="caution">
    <text evidence="7">Lacks conserved residue(s) required for the propagation of feature annotation.</text>
</comment>
<keyword evidence="3 7" id="KW-0133">Cell shape</keyword>
<evidence type="ECO:0000256" key="4">
    <source>
        <dbReference type="ARBA" id="ARBA00022984"/>
    </source>
</evidence>
<keyword evidence="7" id="KW-0547">Nucleotide-binding</keyword>
<name>A0A3E5DZZ0_9BACT</name>
<keyword evidence="7" id="KW-0067">ATP-binding</keyword>
<dbReference type="Pfam" id="PF08245">
    <property type="entry name" value="Mur_ligase_M"/>
    <property type="match status" value="1"/>
</dbReference>
<dbReference type="EC" id="6.3.2.13" evidence="7"/>
<comment type="caution">
    <text evidence="12">The sequence shown here is derived from an EMBL/GenBank/DDBJ whole genome shotgun (WGS) entry which is preliminary data.</text>
</comment>
<feature type="binding site" evidence="7">
    <location>
        <position position="30"/>
    </location>
    <ligand>
        <name>UDP-N-acetyl-alpha-D-muramoyl-L-alanyl-D-glutamate</name>
        <dbReference type="ChEBI" id="CHEBI:83900"/>
    </ligand>
</feature>
<dbReference type="GO" id="GO:0005524">
    <property type="term" value="F:ATP binding"/>
    <property type="evidence" value="ECO:0007669"/>
    <property type="project" value="UniProtKB-UniRule"/>
</dbReference>